<dbReference type="CDD" id="cd00397">
    <property type="entry name" value="DNA_BRE_C"/>
    <property type="match status" value="1"/>
</dbReference>
<keyword evidence="4" id="KW-1185">Reference proteome</keyword>
<comment type="caution">
    <text evidence="3">The sequence shown here is derived from an EMBL/GenBank/DDBJ whole genome shotgun (WGS) entry which is preliminary data.</text>
</comment>
<dbReference type="PROSITE" id="PS51898">
    <property type="entry name" value="TYR_RECOMBINASE"/>
    <property type="match status" value="1"/>
</dbReference>
<name>A0ABD5ZCJ7_9EURY</name>
<feature type="domain" description="Tyr recombinase" evidence="2">
    <location>
        <begin position="135"/>
        <end position="314"/>
    </location>
</feature>
<dbReference type="InterPro" id="IPR011010">
    <property type="entry name" value="DNA_brk_join_enz"/>
</dbReference>
<gene>
    <name evidence="3" type="ORF">ACFQJC_04780</name>
</gene>
<dbReference type="InterPro" id="IPR002104">
    <property type="entry name" value="Integrase_catalytic"/>
</dbReference>
<dbReference type="Gene3D" id="1.10.443.10">
    <property type="entry name" value="Intergrase catalytic core"/>
    <property type="match status" value="1"/>
</dbReference>
<reference evidence="3 4" key="1">
    <citation type="journal article" date="2019" name="Int. J. Syst. Evol. Microbiol.">
        <title>The Global Catalogue of Microorganisms (GCM) 10K type strain sequencing project: providing services to taxonomists for standard genome sequencing and annotation.</title>
        <authorList>
            <consortium name="The Broad Institute Genomics Platform"/>
            <consortium name="The Broad Institute Genome Sequencing Center for Infectious Disease"/>
            <person name="Wu L."/>
            <person name="Ma J."/>
        </authorList>
    </citation>
    <scope>NUCLEOTIDE SEQUENCE [LARGE SCALE GENOMIC DNA]</scope>
    <source>
        <strain evidence="3 4">DSM 29988</strain>
    </source>
</reference>
<dbReference type="AlphaFoldDB" id="A0ABD5ZCJ7"/>
<sequence length="411" mass="46829">MADDPAGDIETLRERIQNGERDVHCDDCREKLIQYSDNVYLIPSKVGDYRHRTVLRKCTRLSEHAGCLAAALDDEQEARKIVRWIHQNYEKEYTNQTYRSVFRSFGKHVTPGSDEPETMAWISYSTSNDHDPTPSERDLLKWESDVQPMLEACQNPRDRALIAVQFEAGCRPYELEALTVGDIFDGEHATGIHVDGKTGERAVHLIISVPYLQAWLNEHPAPTDADAPLWSKLDVAESPSYNTFLDYFKSVAKRAGVSKPVTPRNFRKSNTRWLVIRGMKQSRIEERQGRKQGSEHTRNYLARFGDESNEKAYARLHGVDVGETEEDVEVGPVECHRCHRETPRERDFCMWCHAALSYDADKKLADVDDDAAHSIADSASPDTDLTPEEALELRDAIEENPVLKRLFASLQ</sequence>
<dbReference type="GO" id="GO:0006310">
    <property type="term" value="P:DNA recombination"/>
    <property type="evidence" value="ECO:0007669"/>
    <property type="project" value="UniProtKB-KW"/>
</dbReference>
<dbReference type="Proteomes" id="UP001596481">
    <property type="component" value="Unassembled WGS sequence"/>
</dbReference>
<evidence type="ECO:0000313" key="3">
    <source>
        <dbReference type="EMBL" id="MFC7202819.1"/>
    </source>
</evidence>
<dbReference type="RefSeq" id="WP_390222108.1">
    <property type="nucleotide sequence ID" value="NZ_JBHTAA010000001.1"/>
</dbReference>
<dbReference type="EMBL" id="JBHTAA010000001">
    <property type="protein sequence ID" value="MFC7202819.1"/>
    <property type="molecule type" value="Genomic_DNA"/>
</dbReference>
<dbReference type="InterPro" id="IPR036280">
    <property type="entry name" value="Multihaem_cyt_sf"/>
</dbReference>
<dbReference type="SUPFAM" id="SSF56349">
    <property type="entry name" value="DNA breaking-rejoining enzymes"/>
    <property type="match status" value="1"/>
</dbReference>
<protein>
    <submittedName>
        <fullName evidence="3">Tyrosine-type recombinase/integrase</fullName>
    </submittedName>
</protein>
<dbReference type="SUPFAM" id="SSF48695">
    <property type="entry name" value="Multiheme cytochromes"/>
    <property type="match status" value="1"/>
</dbReference>
<evidence type="ECO:0000256" key="1">
    <source>
        <dbReference type="ARBA" id="ARBA00023172"/>
    </source>
</evidence>
<proteinExistence type="predicted"/>
<evidence type="ECO:0000259" key="2">
    <source>
        <dbReference type="PROSITE" id="PS51898"/>
    </source>
</evidence>
<evidence type="ECO:0000313" key="4">
    <source>
        <dbReference type="Proteomes" id="UP001596481"/>
    </source>
</evidence>
<dbReference type="Pfam" id="PF00589">
    <property type="entry name" value="Phage_integrase"/>
    <property type="match status" value="1"/>
</dbReference>
<organism evidence="3 4">
    <name type="scientific">Haloferax namakaokahaiae</name>
    <dbReference type="NCBI Taxonomy" id="1748331"/>
    <lineage>
        <taxon>Archaea</taxon>
        <taxon>Methanobacteriati</taxon>
        <taxon>Methanobacteriota</taxon>
        <taxon>Stenosarchaea group</taxon>
        <taxon>Halobacteria</taxon>
        <taxon>Halobacteriales</taxon>
        <taxon>Haloferacaceae</taxon>
        <taxon>Haloferax</taxon>
    </lineage>
</organism>
<keyword evidence="1" id="KW-0233">DNA recombination</keyword>
<accession>A0ABD5ZCJ7</accession>
<dbReference type="InterPro" id="IPR013762">
    <property type="entry name" value="Integrase-like_cat_sf"/>
</dbReference>